<dbReference type="AlphaFoldDB" id="A0A1C4Y760"/>
<gene>
    <name evidence="1" type="ORF">GA0074695_3924</name>
</gene>
<reference evidence="2" key="1">
    <citation type="submission" date="2016-06" db="EMBL/GenBank/DDBJ databases">
        <authorList>
            <person name="Varghese N."/>
            <person name="Submissions Spin"/>
        </authorList>
    </citation>
    <scope>NUCLEOTIDE SEQUENCE [LARGE SCALE GENOMIC DNA]</scope>
    <source>
        <strain evidence="2">DSM 43909</strain>
    </source>
</reference>
<proteinExistence type="predicted"/>
<organism evidence="1 2">
    <name type="scientific">Micromonospora viridifaciens</name>
    <dbReference type="NCBI Taxonomy" id="1881"/>
    <lineage>
        <taxon>Bacteria</taxon>
        <taxon>Bacillati</taxon>
        <taxon>Actinomycetota</taxon>
        <taxon>Actinomycetes</taxon>
        <taxon>Micromonosporales</taxon>
        <taxon>Micromonosporaceae</taxon>
        <taxon>Micromonospora</taxon>
    </lineage>
</organism>
<name>A0A1C4Y760_MICVI</name>
<evidence type="ECO:0000313" key="2">
    <source>
        <dbReference type="Proteomes" id="UP000198242"/>
    </source>
</evidence>
<dbReference type="EMBL" id="LT607411">
    <property type="protein sequence ID" value="SCF16567.1"/>
    <property type="molecule type" value="Genomic_DNA"/>
</dbReference>
<dbReference type="Proteomes" id="UP000198242">
    <property type="component" value="Chromosome I"/>
</dbReference>
<sequence>MSMVRSNEVNKQNKGGQANVELVAGSNDLKSLERVGRECVKVFLREQKAAFCKVFGTEADYKARDLRKAGDSNCWAWYVGVPLAGGEPMVTEGSEIGYVAEHCPGKLYR</sequence>
<keyword evidence="2" id="KW-1185">Reference proteome</keyword>
<accession>A0A1C4Y760</accession>
<protein>
    <submittedName>
        <fullName evidence="1">Uncharacterized protein</fullName>
    </submittedName>
</protein>
<evidence type="ECO:0000313" key="1">
    <source>
        <dbReference type="EMBL" id="SCF16567.1"/>
    </source>
</evidence>